<dbReference type="AlphaFoldDB" id="A0A8S9KAD1"/>
<reference evidence="1" key="1">
    <citation type="submission" date="2019-12" db="EMBL/GenBank/DDBJ databases">
        <title>Genome sequencing and annotation of Brassica cretica.</title>
        <authorList>
            <person name="Studholme D.J."/>
            <person name="Sarris P.F."/>
        </authorList>
    </citation>
    <scope>NUCLEOTIDE SEQUENCE</scope>
    <source>
        <strain evidence="1">PFS-102/07</strain>
        <tissue evidence="1">Leaf</tissue>
    </source>
</reference>
<organism evidence="1">
    <name type="scientific">Brassica cretica</name>
    <name type="common">Mustard</name>
    <dbReference type="NCBI Taxonomy" id="69181"/>
    <lineage>
        <taxon>Eukaryota</taxon>
        <taxon>Viridiplantae</taxon>
        <taxon>Streptophyta</taxon>
        <taxon>Embryophyta</taxon>
        <taxon>Tracheophyta</taxon>
        <taxon>Spermatophyta</taxon>
        <taxon>Magnoliopsida</taxon>
        <taxon>eudicotyledons</taxon>
        <taxon>Gunneridae</taxon>
        <taxon>Pentapetalae</taxon>
        <taxon>rosids</taxon>
        <taxon>malvids</taxon>
        <taxon>Brassicales</taxon>
        <taxon>Brassicaceae</taxon>
        <taxon>Brassiceae</taxon>
        <taxon>Brassica</taxon>
    </lineage>
</organism>
<dbReference type="EMBL" id="QGKY02000190">
    <property type="protein sequence ID" value="KAF2590503.1"/>
    <property type="molecule type" value="Genomic_DNA"/>
</dbReference>
<gene>
    <name evidence="1" type="ORF">F2Q70_00039139</name>
</gene>
<sequence>MSSLSSIAVSLRNKALITPRVLSSVPKRLIHGSTMKEASVCDKATEAQQKVSYFPKNFT</sequence>
<comment type="caution">
    <text evidence="1">The sequence shown here is derived from an EMBL/GenBank/DDBJ whole genome shotgun (WGS) entry which is preliminary data.</text>
</comment>
<proteinExistence type="predicted"/>
<accession>A0A8S9KAD1</accession>
<name>A0A8S9KAD1_BRACR</name>
<protein>
    <submittedName>
        <fullName evidence="1">Uncharacterized protein</fullName>
    </submittedName>
</protein>
<evidence type="ECO:0000313" key="1">
    <source>
        <dbReference type="EMBL" id="KAF2590503.1"/>
    </source>
</evidence>